<dbReference type="NCBIfam" id="TIGR03805">
    <property type="entry name" value="beta_helix_1"/>
    <property type="match status" value="1"/>
</dbReference>
<dbReference type="InterPro" id="IPR011050">
    <property type="entry name" value="Pectin_lyase_fold/virulence"/>
</dbReference>
<dbReference type="InterPro" id="IPR022442">
    <property type="entry name" value="SO_2930-like_dom"/>
</dbReference>
<dbReference type="STRING" id="349521.HCH_01385"/>
<evidence type="ECO:0000313" key="2">
    <source>
        <dbReference type="EMBL" id="ABC28248.1"/>
    </source>
</evidence>
<evidence type="ECO:0000313" key="3">
    <source>
        <dbReference type="Proteomes" id="UP000000238"/>
    </source>
</evidence>
<dbReference type="HOGENOM" id="CLU_040523_0_0_6"/>
<dbReference type="InterPro" id="IPR039448">
    <property type="entry name" value="Beta_helix"/>
</dbReference>
<evidence type="ECO:0000259" key="1">
    <source>
        <dbReference type="Pfam" id="PF13229"/>
    </source>
</evidence>
<dbReference type="EMBL" id="CP000155">
    <property type="protein sequence ID" value="ABC28248.1"/>
    <property type="molecule type" value="Genomic_DNA"/>
</dbReference>
<dbReference type="SUPFAM" id="SSF51126">
    <property type="entry name" value="Pectin lyase-like"/>
    <property type="match status" value="1"/>
</dbReference>
<reference evidence="2 3" key="1">
    <citation type="journal article" date="2005" name="Nucleic Acids Res.">
        <title>Genomic blueprint of Hahella chejuensis, a marine microbe producing an algicidal agent.</title>
        <authorList>
            <person name="Jeong H."/>
            <person name="Yim J.H."/>
            <person name="Lee C."/>
            <person name="Choi S.-H."/>
            <person name="Park Y.K."/>
            <person name="Yoon S.H."/>
            <person name="Hur C.-G."/>
            <person name="Kang H.-Y."/>
            <person name="Kim D."/>
            <person name="Lee H.H."/>
            <person name="Park K.H."/>
            <person name="Park S.-H."/>
            <person name="Park H.-S."/>
            <person name="Lee H.K."/>
            <person name="Oh T.K."/>
            <person name="Kim J.F."/>
        </authorList>
    </citation>
    <scope>NUCLEOTIDE SEQUENCE [LARGE SCALE GENOMIC DNA]</scope>
    <source>
        <strain evidence="2 3">KCTC 2396</strain>
    </source>
</reference>
<dbReference type="Gene3D" id="2.160.20.10">
    <property type="entry name" value="Single-stranded right-handed beta-helix, Pectin lyase-like"/>
    <property type="match status" value="1"/>
</dbReference>
<gene>
    <name evidence="2" type="ordered locus">HCH_01385</name>
</gene>
<proteinExistence type="predicted"/>
<dbReference type="SMART" id="SM00710">
    <property type="entry name" value="PbH1"/>
    <property type="match status" value="6"/>
</dbReference>
<protein>
    <recommendedName>
        <fullName evidence="1">Right handed beta helix domain-containing protein</fullName>
    </recommendedName>
</protein>
<organism evidence="2 3">
    <name type="scientific">Hahella chejuensis (strain KCTC 2396)</name>
    <dbReference type="NCBI Taxonomy" id="349521"/>
    <lineage>
        <taxon>Bacteria</taxon>
        <taxon>Pseudomonadati</taxon>
        <taxon>Pseudomonadota</taxon>
        <taxon>Gammaproteobacteria</taxon>
        <taxon>Oceanospirillales</taxon>
        <taxon>Hahellaceae</taxon>
        <taxon>Hahella</taxon>
    </lineage>
</organism>
<dbReference type="InterPro" id="IPR006626">
    <property type="entry name" value="PbH1"/>
</dbReference>
<dbReference type="eggNOG" id="COG3420">
    <property type="taxonomic scope" value="Bacteria"/>
</dbReference>
<dbReference type="InterPro" id="IPR012334">
    <property type="entry name" value="Pectin_lyas_fold"/>
</dbReference>
<feature type="domain" description="Right handed beta helix" evidence="1">
    <location>
        <begin position="141"/>
        <end position="287"/>
    </location>
</feature>
<accession>Q2SM76</accession>
<dbReference type="RefSeq" id="WP_011395321.1">
    <property type="nucleotide sequence ID" value="NC_007645.1"/>
</dbReference>
<dbReference type="AlphaFoldDB" id="Q2SM76"/>
<dbReference type="KEGG" id="hch:HCH_01385"/>
<dbReference type="OrthoDB" id="338827at2"/>
<keyword evidence="3" id="KW-1185">Reference proteome</keyword>
<dbReference type="Proteomes" id="UP000000238">
    <property type="component" value="Chromosome"/>
</dbReference>
<dbReference type="Pfam" id="PF13229">
    <property type="entry name" value="Beta_helix"/>
    <property type="match status" value="1"/>
</dbReference>
<name>Q2SM76_HAHCH</name>
<sequence>MKIHQLIIHFIAFTISIGQATSLYAKEHKVDKNNFSAHLYKLLDRAENGDTIILPHGNFFLDRELRVSTKGLTITGAGPRETILDFSNQKQGAQALFVRGWNITLKNFSIAHPGGDGVVIRNSSKVLISNLRINMGEAPKSSNGGYGIYPVSSRHITIENTEVSGASDAGIYIGQSIYTLIQNNYSHDNVTGVNAENSQHVHVKNNRLQNNTVGALIVSLPDMLYPKSDNIIFEENIIDDNNLKNFALEGNVVSQFSPGIGIALIATSNVFINSTVLSKNDNADILIAGYHFLNRPPYGAAFTPWVKSTSISNPFGAVNILWDGETTEEDPLPLCVSGEAVVSTLGQEKKVITSNKLHCSLSKPEQFEVMSPDV</sequence>